<dbReference type="Proteomes" id="UP000230233">
    <property type="component" value="Chromosome X"/>
</dbReference>
<evidence type="ECO:0000313" key="2">
    <source>
        <dbReference type="Proteomes" id="UP000230233"/>
    </source>
</evidence>
<accession>A0A2G5SMA8</accession>
<protein>
    <submittedName>
        <fullName evidence="1">Uncharacterized protein</fullName>
    </submittedName>
</protein>
<name>A0A2G5SMA8_9PELO</name>
<evidence type="ECO:0000313" key="1">
    <source>
        <dbReference type="EMBL" id="PIC16200.1"/>
    </source>
</evidence>
<comment type="caution">
    <text evidence="1">The sequence shown here is derived from an EMBL/GenBank/DDBJ whole genome shotgun (WGS) entry which is preliminary data.</text>
</comment>
<gene>
    <name evidence="1" type="primary">Cnig_chr_X.g22881</name>
    <name evidence="1" type="ORF">B9Z55_022881</name>
</gene>
<sequence>MEVNDEEGAQGAEDVEEVACCFRPLEARYNVPNRECSGGEKCRIPPNSDYMRLIKPSRIGKEYCIYCFAKNARIQKTLYMKKKNQHEKFEQVLRYQKCPGLIVF</sequence>
<dbReference type="AlphaFoldDB" id="A0A2G5SMA8"/>
<proteinExistence type="predicted"/>
<keyword evidence="2" id="KW-1185">Reference proteome</keyword>
<dbReference type="EMBL" id="PDUG01000006">
    <property type="protein sequence ID" value="PIC16200.1"/>
    <property type="molecule type" value="Genomic_DNA"/>
</dbReference>
<organism evidence="1 2">
    <name type="scientific">Caenorhabditis nigoni</name>
    <dbReference type="NCBI Taxonomy" id="1611254"/>
    <lineage>
        <taxon>Eukaryota</taxon>
        <taxon>Metazoa</taxon>
        <taxon>Ecdysozoa</taxon>
        <taxon>Nematoda</taxon>
        <taxon>Chromadorea</taxon>
        <taxon>Rhabditida</taxon>
        <taxon>Rhabditina</taxon>
        <taxon>Rhabditomorpha</taxon>
        <taxon>Rhabditoidea</taxon>
        <taxon>Rhabditidae</taxon>
        <taxon>Peloderinae</taxon>
        <taxon>Caenorhabditis</taxon>
    </lineage>
</organism>
<reference evidence="2" key="1">
    <citation type="submission" date="2017-10" db="EMBL/GenBank/DDBJ databases">
        <title>Rapid genome shrinkage in a self-fertile nematode reveals novel sperm competition proteins.</title>
        <authorList>
            <person name="Yin D."/>
            <person name="Schwarz E.M."/>
            <person name="Thomas C.G."/>
            <person name="Felde R.L."/>
            <person name="Korf I.F."/>
            <person name="Cutter A.D."/>
            <person name="Schartner C.M."/>
            <person name="Ralston E.J."/>
            <person name="Meyer B.J."/>
            <person name="Haag E.S."/>
        </authorList>
    </citation>
    <scope>NUCLEOTIDE SEQUENCE [LARGE SCALE GENOMIC DNA]</scope>
    <source>
        <strain evidence="2">JU1422</strain>
    </source>
</reference>